<dbReference type="InterPro" id="IPR000244">
    <property type="entry name" value="Ribosomal_bL9"/>
</dbReference>
<comment type="function">
    <text evidence="7">Binds to the 23S rRNA.</text>
</comment>
<keyword evidence="4 7" id="KW-0689">Ribosomal protein</keyword>
<dbReference type="Proteomes" id="UP000188836">
    <property type="component" value="Unassembled WGS sequence"/>
</dbReference>
<proteinExistence type="inferred from homology"/>
<evidence type="ECO:0000256" key="6">
    <source>
        <dbReference type="ARBA" id="ARBA00035292"/>
    </source>
</evidence>
<dbReference type="HAMAP" id="MF_00503">
    <property type="entry name" value="Ribosomal_bL9"/>
    <property type="match status" value="1"/>
</dbReference>
<evidence type="ECO:0000256" key="1">
    <source>
        <dbReference type="ARBA" id="ARBA00010605"/>
    </source>
</evidence>
<evidence type="ECO:0000256" key="7">
    <source>
        <dbReference type="HAMAP-Rule" id="MF_00503"/>
    </source>
</evidence>
<dbReference type="PROSITE" id="PS00651">
    <property type="entry name" value="RIBOSOMAL_L9"/>
    <property type="match status" value="1"/>
</dbReference>
<dbReference type="Gene3D" id="3.40.5.10">
    <property type="entry name" value="Ribosomal protein L9, N-terminal domain"/>
    <property type="match status" value="1"/>
</dbReference>
<dbReference type="AlphaFoldDB" id="A0A1W0AUX1"/>
<dbReference type="RefSeq" id="WP_077115976.1">
    <property type="nucleotide sequence ID" value="NZ_LOKT01000010.1"/>
</dbReference>
<dbReference type="InterPro" id="IPR020594">
    <property type="entry name" value="Ribosomal_bL9_bac/chp"/>
</dbReference>
<dbReference type="GO" id="GO:0003735">
    <property type="term" value="F:structural constituent of ribosome"/>
    <property type="evidence" value="ECO:0007669"/>
    <property type="project" value="InterPro"/>
</dbReference>
<feature type="domain" description="Ribosomal protein L9" evidence="8">
    <location>
        <begin position="13"/>
        <end position="40"/>
    </location>
</feature>
<evidence type="ECO:0000256" key="4">
    <source>
        <dbReference type="ARBA" id="ARBA00022980"/>
    </source>
</evidence>
<dbReference type="PANTHER" id="PTHR21368">
    <property type="entry name" value="50S RIBOSOMAL PROTEIN L9"/>
    <property type="match status" value="1"/>
</dbReference>
<evidence type="ECO:0000313" key="10">
    <source>
        <dbReference type="Proteomes" id="UP000188836"/>
    </source>
</evidence>
<comment type="similarity">
    <text evidence="1 7">Belongs to the bacterial ribosomal protein bL9 family.</text>
</comment>
<reference evidence="9 10" key="1">
    <citation type="journal article" date="2016" name="Antonie Van Leeuwenhoek">
        <title>Nocardia donostiensis sp. nov., isolated from human respiratory specimens.</title>
        <authorList>
            <person name="Ercibengoa M."/>
            <person name="Bell M."/>
            <person name="Marimon J.M."/>
            <person name="Humrighouse B."/>
            <person name="Klenk H.P."/>
            <person name="Potter G."/>
            <person name="Perez-Trallero E."/>
        </authorList>
    </citation>
    <scope>NUCLEOTIDE SEQUENCE [LARGE SCALE GENOMIC DNA]</scope>
    <source>
        <strain evidence="9 10">X1655</strain>
    </source>
</reference>
<sequence>MKLILTADVDNLGAPGDTVEVKDGYGRNYLLPRGLAIVATRGAQKQVEGIRRSQEARRVRDLDHANELKQAIEGLESVSLAVKTAGTGKLFGSVTQSDVAAAIKSAGGPAVDKRSIELPKTHIKSTGKHAVTVHLHADVVAKFALEVTAAAS</sequence>
<dbReference type="GO" id="GO:0005840">
    <property type="term" value="C:ribosome"/>
    <property type="evidence" value="ECO:0007669"/>
    <property type="project" value="UniProtKB-KW"/>
</dbReference>
<dbReference type="NCBIfam" id="TIGR00158">
    <property type="entry name" value="L9"/>
    <property type="match status" value="1"/>
</dbReference>
<dbReference type="GO" id="GO:0019843">
    <property type="term" value="F:rRNA binding"/>
    <property type="evidence" value="ECO:0007669"/>
    <property type="project" value="UniProtKB-UniRule"/>
</dbReference>
<dbReference type="Pfam" id="PF03948">
    <property type="entry name" value="Ribosomal_L9_C"/>
    <property type="match status" value="1"/>
</dbReference>
<organism evidence="9 10">
    <name type="scientific">Nocardia donostiensis</name>
    <dbReference type="NCBI Taxonomy" id="1538463"/>
    <lineage>
        <taxon>Bacteria</taxon>
        <taxon>Bacillati</taxon>
        <taxon>Actinomycetota</taxon>
        <taxon>Actinomycetes</taxon>
        <taxon>Mycobacteriales</taxon>
        <taxon>Nocardiaceae</taxon>
        <taxon>Nocardia</taxon>
    </lineage>
</organism>
<dbReference type="SUPFAM" id="SSF55653">
    <property type="entry name" value="Ribosomal protein L9 C-domain"/>
    <property type="match status" value="1"/>
</dbReference>
<dbReference type="STRING" id="1538463.B0T36_15765"/>
<dbReference type="EMBL" id="MUMY01000006">
    <property type="protein sequence ID" value="ONM48999.1"/>
    <property type="molecule type" value="Genomic_DNA"/>
</dbReference>
<keyword evidence="5 7" id="KW-0687">Ribonucleoprotein</keyword>
<evidence type="ECO:0000256" key="2">
    <source>
        <dbReference type="ARBA" id="ARBA00022730"/>
    </source>
</evidence>
<dbReference type="GO" id="GO:0006412">
    <property type="term" value="P:translation"/>
    <property type="evidence" value="ECO:0007669"/>
    <property type="project" value="UniProtKB-UniRule"/>
</dbReference>
<dbReference type="FunFam" id="3.40.5.10:FF:000003">
    <property type="entry name" value="50S ribosomal protein L9"/>
    <property type="match status" value="1"/>
</dbReference>
<gene>
    <name evidence="7" type="primary">rplI</name>
    <name evidence="9" type="ORF">B0T46_08595</name>
</gene>
<dbReference type="SUPFAM" id="SSF55658">
    <property type="entry name" value="L9 N-domain-like"/>
    <property type="match status" value="1"/>
</dbReference>
<dbReference type="Pfam" id="PF01281">
    <property type="entry name" value="Ribosomal_L9_N"/>
    <property type="match status" value="1"/>
</dbReference>
<dbReference type="InterPro" id="IPR036935">
    <property type="entry name" value="Ribosomal_bL9_N_sf"/>
</dbReference>
<evidence type="ECO:0000313" key="9">
    <source>
        <dbReference type="EMBL" id="ONM48999.1"/>
    </source>
</evidence>
<protein>
    <recommendedName>
        <fullName evidence="6 7">Large ribosomal subunit protein bL9</fullName>
    </recommendedName>
</protein>
<dbReference type="InterPro" id="IPR036791">
    <property type="entry name" value="Ribosomal_bL9_C_sf"/>
</dbReference>
<keyword evidence="2 7" id="KW-0699">rRNA-binding</keyword>
<dbReference type="InterPro" id="IPR020069">
    <property type="entry name" value="Ribosomal_bL9_C"/>
</dbReference>
<evidence type="ECO:0000259" key="8">
    <source>
        <dbReference type="PROSITE" id="PS00651"/>
    </source>
</evidence>
<keyword evidence="3 7" id="KW-0694">RNA-binding</keyword>
<comment type="caution">
    <text evidence="9">The sequence shown here is derived from an EMBL/GenBank/DDBJ whole genome shotgun (WGS) entry which is preliminary data.</text>
</comment>
<dbReference type="OrthoDB" id="9788336at2"/>
<dbReference type="InterPro" id="IPR009027">
    <property type="entry name" value="Ribosomal_bL9/RNase_H1_N"/>
</dbReference>
<keyword evidence="10" id="KW-1185">Reference proteome</keyword>
<dbReference type="GO" id="GO:1990904">
    <property type="term" value="C:ribonucleoprotein complex"/>
    <property type="evidence" value="ECO:0007669"/>
    <property type="project" value="UniProtKB-KW"/>
</dbReference>
<name>A0A1W0AUX1_9NOCA</name>
<evidence type="ECO:0000256" key="3">
    <source>
        <dbReference type="ARBA" id="ARBA00022884"/>
    </source>
</evidence>
<dbReference type="InterPro" id="IPR020070">
    <property type="entry name" value="Ribosomal_bL9_N"/>
</dbReference>
<dbReference type="Gene3D" id="3.10.430.100">
    <property type="entry name" value="Ribosomal protein L9, C-terminal domain"/>
    <property type="match status" value="1"/>
</dbReference>
<evidence type="ECO:0000256" key="5">
    <source>
        <dbReference type="ARBA" id="ARBA00023274"/>
    </source>
</evidence>
<accession>A0A1W0AUX1</accession>